<organism evidence="1 2">
    <name type="scientific">Photobacterium galatheae</name>
    <dbReference type="NCBI Taxonomy" id="1654360"/>
    <lineage>
        <taxon>Bacteria</taxon>
        <taxon>Pseudomonadati</taxon>
        <taxon>Pseudomonadota</taxon>
        <taxon>Gammaproteobacteria</taxon>
        <taxon>Vibrionales</taxon>
        <taxon>Vibrionaceae</taxon>
        <taxon>Photobacterium</taxon>
    </lineage>
</organism>
<dbReference type="AlphaFoldDB" id="A0A066RKD6"/>
<reference evidence="1 2" key="1">
    <citation type="submission" date="2014-04" db="EMBL/GenBank/DDBJ databases">
        <title>Draft genome sequence of Photobacterium halotolerans S2753: a solonamide, ngercheumicin and holomycin producer.</title>
        <authorList>
            <person name="Machado H.R."/>
            <person name="Gram L."/>
        </authorList>
    </citation>
    <scope>NUCLEOTIDE SEQUENCE [LARGE SCALE GENOMIC DNA]</scope>
    <source>
        <strain evidence="1 2">S2753</strain>
    </source>
</reference>
<dbReference type="RefSeq" id="WP_036754379.1">
    <property type="nucleotide sequence ID" value="NZ_JAGSGC010000007.1"/>
</dbReference>
<dbReference type="Proteomes" id="UP000027192">
    <property type="component" value="Unassembled WGS sequence"/>
</dbReference>
<name>A0A066RKD6_9GAMM</name>
<dbReference type="OrthoDB" id="6402074at2"/>
<protein>
    <submittedName>
        <fullName evidence="1">Uncharacterized protein</fullName>
    </submittedName>
</protein>
<evidence type="ECO:0000313" key="2">
    <source>
        <dbReference type="Proteomes" id="UP000027192"/>
    </source>
</evidence>
<gene>
    <name evidence="1" type="ORF">EA58_15500</name>
</gene>
<comment type="caution">
    <text evidence="1">The sequence shown here is derived from an EMBL/GenBank/DDBJ whole genome shotgun (WGS) entry which is preliminary data.</text>
</comment>
<evidence type="ECO:0000313" key="1">
    <source>
        <dbReference type="EMBL" id="KDM90789.1"/>
    </source>
</evidence>
<sequence length="59" mass="6937">MELRNRTGDIAHLADNLTLKEIVDMGFSIDLCDENYDPNEHWTIRQSRQKKEGEYPSNQ</sequence>
<dbReference type="EMBL" id="JMIB01000028">
    <property type="protein sequence ID" value="KDM90789.1"/>
    <property type="molecule type" value="Genomic_DNA"/>
</dbReference>
<proteinExistence type="predicted"/>
<keyword evidence="2" id="KW-1185">Reference proteome</keyword>
<accession>A0A066RKD6</accession>